<dbReference type="GO" id="GO:0005524">
    <property type="term" value="F:ATP binding"/>
    <property type="evidence" value="ECO:0007669"/>
    <property type="project" value="UniProtKB-KW"/>
</dbReference>
<name>A0A3A6PZQ6_9EURY</name>
<keyword evidence="8" id="KW-0902">Two-component regulatory system</keyword>
<evidence type="ECO:0000256" key="7">
    <source>
        <dbReference type="ARBA" id="ARBA00022840"/>
    </source>
</evidence>
<protein>
    <recommendedName>
        <fullName evidence="3">histidine kinase</fullName>
        <ecNumber evidence="3">2.7.13.3</ecNumber>
    </recommendedName>
</protein>
<dbReference type="GO" id="GO:0007234">
    <property type="term" value="P:osmosensory signaling via phosphorelay pathway"/>
    <property type="evidence" value="ECO:0007669"/>
    <property type="project" value="TreeGrafter"/>
</dbReference>
<dbReference type="AlphaFoldDB" id="A0A3A6PZQ6"/>
<dbReference type="InterPro" id="IPR000014">
    <property type="entry name" value="PAS"/>
</dbReference>
<evidence type="ECO:0000256" key="2">
    <source>
        <dbReference type="ARBA" id="ARBA00004370"/>
    </source>
</evidence>
<dbReference type="SMART" id="SM00387">
    <property type="entry name" value="HATPase_c"/>
    <property type="match status" value="1"/>
</dbReference>
<organism evidence="10 11">
    <name type="scientific">Halonotius pteroides</name>
    <dbReference type="NCBI Taxonomy" id="268735"/>
    <lineage>
        <taxon>Archaea</taxon>
        <taxon>Methanobacteriati</taxon>
        <taxon>Methanobacteriota</taxon>
        <taxon>Stenosarchaea group</taxon>
        <taxon>Halobacteria</taxon>
        <taxon>Halobacteriales</taxon>
        <taxon>Haloferacaceae</taxon>
        <taxon>Halonotius</taxon>
    </lineage>
</organism>
<accession>A0A3A6PZQ6</accession>
<dbReference type="Pfam" id="PF02518">
    <property type="entry name" value="HATPase_c"/>
    <property type="match status" value="1"/>
</dbReference>
<dbReference type="InterPro" id="IPR003594">
    <property type="entry name" value="HATPase_dom"/>
</dbReference>
<evidence type="ECO:0000256" key="8">
    <source>
        <dbReference type="ARBA" id="ARBA00023012"/>
    </source>
</evidence>
<reference evidence="10 11" key="1">
    <citation type="submission" date="2018-06" db="EMBL/GenBank/DDBJ databases">
        <title>Halonotius sp. F13-13 a new haloarchaeeon isolated from a solar saltern from Isla Cristina, Huelva, Spain.</title>
        <authorList>
            <person name="Duran-Viseras A."/>
            <person name="Sanchez-Porro C."/>
            <person name="Ventosa A."/>
        </authorList>
    </citation>
    <scope>NUCLEOTIDE SEQUENCE [LARGE SCALE GENOMIC DNA]</scope>
    <source>
        <strain evidence="10 11">CECT 7525</strain>
    </source>
</reference>
<evidence type="ECO:0000256" key="3">
    <source>
        <dbReference type="ARBA" id="ARBA00012438"/>
    </source>
</evidence>
<comment type="catalytic activity">
    <reaction evidence="1">
        <text>ATP + protein L-histidine = ADP + protein N-phospho-L-histidine.</text>
        <dbReference type="EC" id="2.7.13.3"/>
    </reaction>
</comment>
<keyword evidence="6" id="KW-0418">Kinase</keyword>
<evidence type="ECO:0000313" key="10">
    <source>
        <dbReference type="EMBL" id="RJX48206.1"/>
    </source>
</evidence>
<dbReference type="SUPFAM" id="SSF55874">
    <property type="entry name" value="ATPase domain of HSP90 chaperone/DNA topoisomerase II/histidine kinase"/>
    <property type="match status" value="1"/>
</dbReference>
<keyword evidence="4" id="KW-0808">Transferase</keyword>
<sequence length="370" mass="40053">MGQSLAAVLPLVVLMMASQGLGADPNTRTIANTTVFAVATGSLWIAVTQYDVLTRRPGTSRLGLRSVVTEMDEPVLIINTDENIVNANAAATALFGSDVVGESFENVLGQPVTSVRACDTLKYSTTTGTQKFDPRVSSIAGGGGQRLGLTITLIDVTDREMRRQRIEVLNRILRHNVRNDLDVVLAHTDRITDDDIRSNIKQTLHGTLRLSTKAREAEEVMSTVTASTEKFDLGALARSVADGFRSGEPSGDITVEAADIQIVSYQPVVRRILHELIENALKHSDTDTPCVYITVREESEGATELIVADNGPGIPNLEQEALADGRETQLKHGSGIGLWFVNWAVTQLGGELEFDQNDPTGSIVTVRLYD</sequence>
<keyword evidence="5" id="KW-0547">Nucleotide-binding</keyword>
<evidence type="ECO:0000313" key="11">
    <source>
        <dbReference type="Proteomes" id="UP000281564"/>
    </source>
</evidence>
<dbReference type="GO" id="GO:0004673">
    <property type="term" value="F:protein histidine kinase activity"/>
    <property type="evidence" value="ECO:0007669"/>
    <property type="project" value="UniProtKB-EC"/>
</dbReference>
<dbReference type="GO" id="GO:0030295">
    <property type="term" value="F:protein kinase activator activity"/>
    <property type="evidence" value="ECO:0007669"/>
    <property type="project" value="TreeGrafter"/>
</dbReference>
<dbReference type="Proteomes" id="UP000281564">
    <property type="component" value="Unassembled WGS sequence"/>
</dbReference>
<dbReference type="GO" id="GO:0016020">
    <property type="term" value="C:membrane"/>
    <property type="evidence" value="ECO:0007669"/>
    <property type="project" value="UniProtKB-SubCell"/>
</dbReference>
<feature type="domain" description="Histidine kinase" evidence="9">
    <location>
        <begin position="172"/>
        <end position="370"/>
    </location>
</feature>
<dbReference type="Pfam" id="PF13188">
    <property type="entry name" value="PAS_8"/>
    <property type="match status" value="1"/>
</dbReference>
<dbReference type="Gene3D" id="3.30.450.20">
    <property type="entry name" value="PAS domain"/>
    <property type="match status" value="1"/>
</dbReference>
<evidence type="ECO:0000259" key="9">
    <source>
        <dbReference type="PROSITE" id="PS50109"/>
    </source>
</evidence>
<comment type="subcellular location">
    <subcellularLocation>
        <location evidence="2">Membrane</location>
    </subcellularLocation>
</comment>
<dbReference type="EC" id="2.7.13.3" evidence="3"/>
<dbReference type="CDD" id="cd00075">
    <property type="entry name" value="HATPase"/>
    <property type="match status" value="1"/>
</dbReference>
<evidence type="ECO:0000256" key="5">
    <source>
        <dbReference type="ARBA" id="ARBA00022741"/>
    </source>
</evidence>
<dbReference type="PROSITE" id="PS50109">
    <property type="entry name" value="HIS_KIN"/>
    <property type="match status" value="1"/>
</dbReference>
<dbReference type="InterPro" id="IPR050351">
    <property type="entry name" value="BphY/WalK/GraS-like"/>
</dbReference>
<keyword evidence="11" id="KW-1185">Reference proteome</keyword>
<dbReference type="InterPro" id="IPR036890">
    <property type="entry name" value="HATPase_C_sf"/>
</dbReference>
<keyword evidence="7" id="KW-0067">ATP-binding</keyword>
<dbReference type="PANTHER" id="PTHR42878">
    <property type="entry name" value="TWO-COMPONENT HISTIDINE KINASE"/>
    <property type="match status" value="1"/>
</dbReference>
<dbReference type="GO" id="GO:0000156">
    <property type="term" value="F:phosphorelay response regulator activity"/>
    <property type="evidence" value="ECO:0007669"/>
    <property type="project" value="TreeGrafter"/>
</dbReference>
<evidence type="ECO:0000256" key="6">
    <source>
        <dbReference type="ARBA" id="ARBA00022777"/>
    </source>
</evidence>
<comment type="caution">
    <text evidence="10">The sequence shown here is derived from an EMBL/GenBank/DDBJ whole genome shotgun (WGS) entry which is preliminary data.</text>
</comment>
<proteinExistence type="predicted"/>
<evidence type="ECO:0000256" key="1">
    <source>
        <dbReference type="ARBA" id="ARBA00000085"/>
    </source>
</evidence>
<dbReference type="PANTHER" id="PTHR42878:SF7">
    <property type="entry name" value="SENSOR HISTIDINE KINASE GLRK"/>
    <property type="match status" value="1"/>
</dbReference>
<evidence type="ECO:0000256" key="4">
    <source>
        <dbReference type="ARBA" id="ARBA00022679"/>
    </source>
</evidence>
<dbReference type="EMBL" id="QMDW01000024">
    <property type="protein sequence ID" value="RJX48206.1"/>
    <property type="molecule type" value="Genomic_DNA"/>
</dbReference>
<dbReference type="InterPro" id="IPR005467">
    <property type="entry name" value="His_kinase_dom"/>
</dbReference>
<gene>
    <name evidence="10" type="ORF">DP106_12845</name>
</gene>
<dbReference type="Gene3D" id="3.30.565.10">
    <property type="entry name" value="Histidine kinase-like ATPase, C-terminal domain"/>
    <property type="match status" value="1"/>
</dbReference>